<dbReference type="Proteomes" id="UP000076830">
    <property type="component" value="Chromosome"/>
</dbReference>
<organism evidence="1 2">
    <name type="scientific">Dokdonella koreensis DS-123</name>
    <dbReference type="NCBI Taxonomy" id="1300342"/>
    <lineage>
        <taxon>Bacteria</taxon>
        <taxon>Pseudomonadati</taxon>
        <taxon>Pseudomonadota</taxon>
        <taxon>Gammaproteobacteria</taxon>
        <taxon>Lysobacterales</taxon>
        <taxon>Rhodanobacteraceae</taxon>
        <taxon>Dokdonella</taxon>
    </lineage>
</organism>
<dbReference type="KEGG" id="dko:I596_3451"/>
<gene>
    <name evidence="1" type="ORF">I596_3451</name>
</gene>
<protein>
    <submittedName>
        <fullName evidence="1">Uncharacterized protein</fullName>
    </submittedName>
</protein>
<reference evidence="1 2" key="1">
    <citation type="submission" date="2016-04" db="EMBL/GenBank/DDBJ databases">
        <title>Complete genome sequence of Dokdonella koreensis DS-123T.</title>
        <authorList>
            <person name="Kim J.F."/>
            <person name="Lee H."/>
            <person name="Kwak M.-J."/>
        </authorList>
    </citation>
    <scope>NUCLEOTIDE SEQUENCE [LARGE SCALE GENOMIC DNA]</scope>
    <source>
        <strain evidence="1 2">DS-123</strain>
    </source>
</reference>
<dbReference type="AlphaFoldDB" id="A0A160DXJ1"/>
<evidence type="ECO:0000313" key="1">
    <source>
        <dbReference type="EMBL" id="ANB19439.1"/>
    </source>
</evidence>
<dbReference type="STRING" id="1300342.I596_3451"/>
<keyword evidence="2" id="KW-1185">Reference proteome</keyword>
<proteinExistence type="predicted"/>
<dbReference type="OrthoDB" id="6194357at2"/>
<accession>A0A160DXJ1</accession>
<dbReference type="RefSeq" id="WP_067650310.1">
    <property type="nucleotide sequence ID" value="NZ_CP015249.1"/>
</dbReference>
<name>A0A160DXJ1_9GAMM</name>
<dbReference type="EMBL" id="CP015249">
    <property type="protein sequence ID" value="ANB19439.1"/>
    <property type="molecule type" value="Genomic_DNA"/>
</dbReference>
<evidence type="ECO:0000313" key="2">
    <source>
        <dbReference type="Proteomes" id="UP000076830"/>
    </source>
</evidence>
<sequence length="356" mass="38076">MLLAFPRAFPPDSIEMQVADAGAARRLPLPDAERLEALLDERLGALLPFAGPQATLLSCVADAIRVAHARMSLRHGRLGNDFHAYHCEDHILEILDGRVGRLIARGGLRSLSWRDWCALLLFAATHDLRQRESPLPGSRIGTNERASAEEALRILDACGFCREQDGDFHANLELMITGSTFDARQAPGGPTLNAAELLHTGGALASALPAYLDASRPGWRDEPRLVHAANLALVAADLDTANVAEPFLSLVTSGERLCREREMLCGRAIDSAASAAPVLRFLTDAQEAYFFDLHRFHSQAGRAAFSDGKSANAARLKALCAGVRARAAAAGPPGSGEAVIALYRAVGTELGARPEP</sequence>